<keyword evidence="8" id="KW-1185">Reference proteome</keyword>
<comment type="subcellular location">
    <subcellularLocation>
        <location evidence="1">Membrane</location>
        <topology evidence="1">Multi-pass membrane protein</topology>
    </subcellularLocation>
</comment>
<protein>
    <submittedName>
        <fullName evidence="7">O-antigen ligase family protein</fullName>
    </submittedName>
</protein>
<dbReference type="EMBL" id="VSIX01000035">
    <property type="protein sequence ID" value="TYB31384.1"/>
    <property type="molecule type" value="Genomic_DNA"/>
</dbReference>
<dbReference type="GO" id="GO:0016874">
    <property type="term" value="F:ligase activity"/>
    <property type="evidence" value="ECO:0007669"/>
    <property type="project" value="UniProtKB-KW"/>
</dbReference>
<accession>A0A5D0MCC3</accession>
<dbReference type="InterPro" id="IPR007016">
    <property type="entry name" value="O-antigen_ligase-rel_domated"/>
</dbReference>
<name>A0A5D0MCC3_9BACT</name>
<feature type="transmembrane region" description="Helical" evidence="5">
    <location>
        <begin position="107"/>
        <end position="129"/>
    </location>
</feature>
<evidence type="ECO:0000256" key="5">
    <source>
        <dbReference type="SAM" id="Phobius"/>
    </source>
</evidence>
<dbReference type="PANTHER" id="PTHR37422:SF13">
    <property type="entry name" value="LIPOPOLYSACCHARIDE BIOSYNTHESIS PROTEIN PA4999-RELATED"/>
    <property type="match status" value="1"/>
</dbReference>
<comment type="caution">
    <text evidence="7">The sequence shown here is derived from an EMBL/GenBank/DDBJ whole genome shotgun (WGS) entry which is preliminary data.</text>
</comment>
<feature type="transmembrane region" description="Helical" evidence="5">
    <location>
        <begin position="330"/>
        <end position="357"/>
    </location>
</feature>
<dbReference type="Proteomes" id="UP000324143">
    <property type="component" value="Unassembled WGS sequence"/>
</dbReference>
<organism evidence="7 8">
    <name type="scientific">Candidatus Mcinerneyibacterium aminivorans</name>
    <dbReference type="NCBI Taxonomy" id="2703815"/>
    <lineage>
        <taxon>Bacteria</taxon>
        <taxon>Candidatus Macinerneyibacteriota</taxon>
        <taxon>Candidatus Mcinerneyibacteria</taxon>
        <taxon>Candidatus Mcinerneyibacteriales</taxon>
        <taxon>Candidatus Mcinerneyibacteriaceae</taxon>
        <taxon>Candidatus Mcinerneyibacterium</taxon>
    </lineage>
</organism>
<feature type="transmembrane region" description="Helical" evidence="5">
    <location>
        <begin position="188"/>
        <end position="216"/>
    </location>
</feature>
<feature type="transmembrane region" description="Helical" evidence="5">
    <location>
        <begin position="160"/>
        <end position="176"/>
    </location>
</feature>
<feature type="transmembrane region" description="Helical" evidence="5">
    <location>
        <begin position="261"/>
        <end position="284"/>
    </location>
</feature>
<feature type="transmembrane region" description="Helical" evidence="5">
    <location>
        <begin position="84"/>
        <end position="100"/>
    </location>
</feature>
<evidence type="ECO:0000256" key="3">
    <source>
        <dbReference type="ARBA" id="ARBA00022989"/>
    </source>
</evidence>
<dbReference type="GO" id="GO:0016020">
    <property type="term" value="C:membrane"/>
    <property type="evidence" value="ECO:0007669"/>
    <property type="project" value="UniProtKB-SubCell"/>
</dbReference>
<evidence type="ECO:0000256" key="4">
    <source>
        <dbReference type="ARBA" id="ARBA00023136"/>
    </source>
</evidence>
<keyword evidence="3 5" id="KW-1133">Transmembrane helix</keyword>
<gene>
    <name evidence="7" type="ORF">FXF47_04400</name>
</gene>
<keyword evidence="7" id="KW-0436">Ligase</keyword>
<feature type="transmembrane region" description="Helical" evidence="5">
    <location>
        <begin position="296"/>
        <end position="318"/>
    </location>
</feature>
<reference evidence="7" key="1">
    <citation type="submission" date="2019-08" db="EMBL/GenBank/DDBJ databases">
        <title>Genomic characterization of a novel candidate phylum (ARYD3) from a high temperature, high salinity tertiary oil reservoir in north central Oklahoma, USA.</title>
        <authorList>
            <person name="Youssef N.H."/>
            <person name="Yadav A."/>
            <person name="Elshahed M.S."/>
        </authorList>
    </citation>
    <scope>NUCLEOTIDE SEQUENCE [LARGE SCALE GENOMIC DNA]</scope>
    <source>
        <strain evidence="7">ARYD3</strain>
    </source>
</reference>
<evidence type="ECO:0000259" key="6">
    <source>
        <dbReference type="Pfam" id="PF04932"/>
    </source>
</evidence>
<proteinExistence type="predicted"/>
<dbReference type="AlphaFoldDB" id="A0A5D0MCC3"/>
<dbReference type="Pfam" id="PF04932">
    <property type="entry name" value="Wzy_C"/>
    <property type="match status" value="1"/>
</dbReference>
<feature type="domain" description="O-antigen ligase-related" evidence="6">
    <location>
        <begin position="188"/>
        <end position="314"/>
    </location>
</feature>
<dbReference type="InterPro" id="IPR051533">
    <property type="entry name" value="WaaL-like"/>
</dbReference>
<evidence type="ECO:0000313" key="7">
    <source>
        <dbReference type="EMBL" id="TYB31384.1"/>
    </source>
</evidence>
<feature type="transmembrane region" description="Helical" evidence="5">
    <location>
        <begin position="37"/>
        <end position="53"/>
    </location>
</feature>
<feature type="transmembrane region" description="Helical" evidence="5">
    <location>
        <begin position="12"/>
        <end position="31"/>
    </location>
</feature>
<feature type="transmembrane region" description="Helical" evidence="5">
    <location>
        <begin position="60"/>
        <end position="78"/>
    </location>
</feature>
<evidence type="ECO:0000256" key="2">
    <source>
        <dbReference type="ARBA" id="ARBA00022692"/>
    </source>
</evidence>
<evidence type="ECO:0000313" key="8">
    <source>
        <dbReference type="Proteomes" id="UP000324143"/>
    </source>
</evidence>
<dbReference type="PANTHER" id="PTHR37422">
    <property type="entry name" value="TEICHURONIC ACID BIOSYNTHESIS PROTEIN TUAE"/>
    <property type="match status" value="1"/>
</dbReference>
<feature type="transmembrane region" description="Helical" evidence="5">
    <location>
        <begin position="377"/>
        <end position="395"/>
    </location>
</feature>
<sequence>MNIKETLEKYKIYLLIPFFGVPIVFNSIFIIKNHSYIFLPLILIFLGISLNNIKHFPYELLIAFIIPLLSLLYVKDMYLAFDHFYFFFLYISLFIIFYNYKYKERLYNFLIIYSIILFLYVLYQNFYIYPYLLKSNMINEAQRNLIQIKRLMGTFSLPNIYAFFSLVGAYLSFYMFNKKKNYYYIPAIIINLIAILLTKTFIAFVLLMILALAILYKNNKKLFYYSFGGIILLILIFLNIRGISSIKSSFSLRYFNYKSALNIFWDNPLTGVGVNNFDIFYPVYKYKQANIIHNAHSLILQSLTDLGILGILFLYFLVKNLYKNRKSHHFILLIVLFIYFATDMMFYIPSVAVLYWILISINTDYRNKPVVTKLKTYSTAVLIFVYLILSIMVFYTPDRFYVKNLQDRVNRNKKNENYYSYYLNIYELNYYFRMDKDNVRIDKK</sequence>
<keyword evidence="4 5" id="KW-0472">Membrane</keyword>
<keyword evidence="2 5" id="KW-0812">Transmembrane</keyword>
<evidence type="ECO:0000256" key="1">
    <source>
        <dbReference type="ARBA" id="ARBA00004141"/>
    </source>
</evidence>
<feature type="transmembrane region" description="Helical" evidence="5">
    <location>
        <begin position="222"/>
        <end position="240"/>
    </location>
</feature>